<feature type="non-terminal residue" evidence="1">
    <location>
        <position position="1"/>
    </location>
</feature>
<protein>
    <submittedName>
        <fullName evidence="1">Uncharacterized protein</fullName>
    </submittedName>
</protein>
<sequence>NRQKETITVPAIRTVGDKILWNHSAQAIVICHGHAAIKHTSKQFMPRATVAQKTEALVLEPGKSVTGEVDLYLMEDPTKVDMYGYSPVAMFGVVLVGDVSKAFALECDPIGVWGVYNKVLPGVPAPIYDGWGDKKVLTKDLEAKFAERVRRCLPPAEK</sequence>
<dbReference type="AlphaFoldDB" id="X0ZYJ6"/>
<accession>X0ZYJ6</accession>
<reference evidence="1" key="1">
    <citation type="journal article" date="2014" name="Front. Microbiol.">
        <title>High frequency of phylogenetically diverse reductive dehalogenase-homologous genes in deep subseafloor sedimentary metagenomes.</title>
        <authorList>
            <person name="Kawai M."/>
            <person name="Futagami T."/>
            <person name="Toyoda A."/>
            <person name="Takaki Y."/>
            <person name="Nishi S."/>
            <person name="Hori S."/>
            <person name="Arai W."/>
            <person name="Tsubouchi T."/>
            <person name="Morono Y."/>
            <person name="Uchiyama I."/>
            <person name="Ito T."/>
            <person name="Fujiyama A."/>
            <person name="Inagaki F."/>
            <person name="Takami H."/>
        </authorList>
    </citation>
    <scope>NUCLEOTIDE SEQUENCE</scope>
    <source>
        <strain evidence="1">Expedition CK06-06</strain>
    </source>
</reference>
<name>X0ZYJ6_9ZZZZ</name>
<evidence type="ECO:0000313" key="1">
    <source>
        <dbReference type="EMBL" id="GAG74940.1"/>
    </source>
</evidence>
<gene>
    <name evidence="1" type="ORF">S01H4_34744</name>
</gene>
<organism evidence="1">
    <name type="scientific">marine sediment metagenome</name>
    <dbReference type="NCBI Taxonomy" id="412755"/>
    <lineage>
        <taxon>unclassified sequences</taxon>
        <taxon>metagenomes</taxon>
        <taxon>ecological metagenomes</taxon>
    </lineage>
</organism>
<dbReference type="EMBL" id="BART01018400">
    <property type="protein sequence ID" value="GAG74940.1"/>
    <property type="molecule type" value="Genomic_DNA"/>
</dbReference>
<proteinExistence type="predicted"/>
<comment type="caution">
    <text evidence="1">The sequence shown here is derived from an EMBL/GenBank/DDBJ whole genome shotgun (WGS) entry which is preliminary data.</text>
</comment>